<accession>A0A3B0VEP8</accession>
<name>A0A3B0VEP8_9ZZZZ</name>
<dbReference type="InterPro" id="IPR016032">
    <property type="entry name" value="Sig_transdc_resp-reg_C-effctor"/>
</dbReference>
<dbReference type="InterPro" id="IPR000792">
    <property type="entry name" value="Tscrpt_reg_LuxR_C"/>
</dbReference>
<reference evidence="2" key="1">
    <citation type="submission" date="2018-06" db="EMBL/GenBank/DDBJ databases">
        <authorList>
            <person name="Zhirakovskaya E."/>
        </authorList>
    </citation>
    <scope>NUCLEOTIDE SEQUENCE</scope>
</reference>
<proteinExistence type="predicted"/>
<dbReference type="PROSITE" id="PS50043">
    <property type="entry name" value="HTH_LUXR_2"/>
    <property type="match status" value="1"/>
</dbReference>
<gene>
    <name evidence="2" type="ORF">MNBD_DELTA03-967</name>
</gene>
<dbReference type="Gene3D" id="1.10.10.10">
    <property type="entry name" value="Winged helix-like DNA-binding domain superfamily/Winged helix DNA-binding domain"/>
    <property type="match status" value="1"/>
</dbReference>
<dbReference type="EMBL" id="UOEX01000262">
    <property type="protein sequence ID" value="VAW38813.1"/>
    <property type="molecule type" value="Genomic_DNA"/>
</dbReference>
<dbReference type="AlphaFoldDB" id="A0A3B0VEP8"/>
<protein>
    <recommendedName>
        <fullName evidence="1">HTH luxR-type domain-containing protein</fullName>
    </recommendedName>
</protein>
<dbReference type="Pfam" id="PF00196">
    <property type="entry name" value="GerE"/>
    <property type="match status" value="1"/>
</dbReference>
<dbReference type="GO" id="GO:0003677">
    <property type="term" value="F:DNA binding"/>
    <property type="evidence" value="ECO:0007669"/>
    <property type="project" value="InterPro"/>
</dbReference>
<evidence type="ECO:0000313" key="2">
    <source>
        <dbReference type="EMBL" id="VAW38813.1"/>
    </source>
</evidence>
<dbReference type="InterPro" id="IPR036388">
    <property type="entry name" value="WH-like_DNA-bd_sf"/>
</dbReference>
<sequence>MNISPHTIHSHIKKIYEKLHAKSRREALTKAKRKGII</sequence>
<organism evidence="2">
    <name type="scientific">hydrothermal vent metagenome</name>
    <dbReference type="NCBI Taxonomy" id="652676"/>
    <lineage>
        <taxon>unclassified sequences</taxon>
        <taxon>metagenomes</taxon>
        <taxon>ecological metagenomes</taxon>
    </lineage>
</organism>
<feature type="domain" description="HTH luxR-type" evidence="1">
    <location>
        <begin position="1"/>
        <end position="35"/>
    </location>
</feature>
<evidence type="ECO:0000259" key="1">
    <source>
        <dbReference type="PROSITE" id="PS50043"/>
    </source>
</evidence>
<dbReference type="SUPFAM" id="SSF46894">
    <property type="entry name" value="C-terminal effector domain of the bipartite response regulators"/>
    <property type="match status" value="1"/>
</dbReference>
<dbReference type="GO" id="GO:0006355">
    <property type="term" value="P:regulation of DNA-templated transcription"/>
    <property type="evidence" value="ECO:0007669"/>
    <property type="project" value="InterPro"/>
</dbReference>